<evidence type="ECO:0008006" key="4">
    <source>
        <dbReference type="Google" id="ProtNLM"/>
    </source>
</evidence>
<evidence type="ECO:0000256" key="1">
    <source>
        <dbReference type="SAM" id="MobiDB-lite"/>
    </source>
</evidence>
<keyword evidence="3" id="KW-1185">Reference proteome</keyword>
<accession>A0ABY8AVW2</accession>
<dbReference type="RefSeq" id="WP_275089080.1">
    <property type="nucleotide sequence ID" value="NZ_CP119078.1"/>
</dbReference>
<evidence type="ECO:0000313" key="3">
    <source>
        <dbReference type="Proteomes" id="UP001222087"/>
    </source>
</evidence>
<proteinExistence type="predicted"/>
<reference evidence="2 3" key="1">
    <citation type="submission" date="2023-02" db="EMBL/GenBank/DDBJ databases">
        <title>Genome Sequence of L. cardiaca H63T.</title>
        <authorList>
            <person name="Lopez A.E."/>
            <person name="Cianciotto N.P."/>
        </authorList>
    </citation>
    <scope>NUCLEOTIDE SEQUENCE [LARGE SCALE GENOMIC DNA]</scope>
    <source>
        <strain evidence="2 3">H63</strain>
    </source>
</reference>
<organism evidence="2 3">
    <name type="scientific">Legionella cardiaca</name>
    <dbReference type="NCBI Taxonomy" id="1071983"/>
    <lineage>
        <taxon>Bacteria</taxon>
        <taxon>Pseudomonadati</taxon>
        <taxon>Pseudomonadota</taxon>
        <taxon>Gammaproteobacteria</taxon>
        <taxon>Legionellales</taxon>
        <taxon>Legionellaceae</taxon>
        <taxon>Legionella</taxon>
    </lineage>
</organism>
<feature type="region of interest" description="Disordered" evidence="1">
    <location>
        <begin position="1130"/>
        <end position="1151"/>
    </location>
</feature>
<gene>
    <name evidence="2" type="ORF">PXX05_00380</name>
</gene>
<evidence type="ECO:0000313" key="2">
    <source>
        <dbReference type="EMBL" id="WED43267.1"/>
    </source>
</evidence>
<dbReference type="Proteomes" id="UP001222087">
    <property type="component" value="Chromosome"/>
</dbReference>
<name>A0ABY8AVW2_9GAMM</name>
<dbReference type="EMBL" id="CP119078">
    <property type="protein sequence ID" value="WED43267.1"/>
    <property type="molecule type" value="Genomic_DNA"/>
</dbReference>
<protein>
    <recommendedName>
        <fullName evidence="4">Interaptin</fullName>
    </recommendedName>
</protein>
<sequence>MPIINDLEAYIASKNDSAENLVKKRFFGEILGLMRENRLTAAQLTDALARLSEDERTKLFWLGRNKARSSYTQAAQWVRDLYRTLNVNLADLDLVTIVETKLSEPNKAILKSTPYHYWQKHPSTHAKSVLDHELKHALTFDNRTTHQGKTLVQAMLEEYEKIDIAFKNLQKHLTQLNEKAPEYLPQVVSELYSFYLARDRVEAEDFIDKLLDKVDGNPDLVKPLLHSHPAIATALVSADPERFFKLPPVLRRKVQASLSIDKIEEIHEGIESNALFTGLDAEKSALMLDILHDTRIRSDLAKNTHPKHDVFTQLKETISGRLAEQQDTLIAQYQAKPAIEAIRKYLAEGPNTFKTDFFKKLMRDIEVKGLTVTVLNEHLSALDASEKEALFAKWSGPHNSRAAGVMFELYKLANLTAKDEEVPFTKEALAGPSGEEFYLGTAAENIAERKKQFLDLKVEQVLLHPQANYNTKLGQKIDTVVKEFEAYAQFEKSRTNQQAKAEAIYQTALVQKALHNATTARAETLIFDPQGHLIIPVSFTPEDYKLICGQITGIDRGSKAELEKLLGAKLTDTTFCNIDIAKHDDLKAKFKRAVDSTGGSDALLDAYLRSPKRSSVIALQEEIMLHTSLCLRALEKTSRAAALTPQERDELMLAINKEVLGTFTRILNEVKGANGIDINYVELNKKLDQARPQLAKMARKMLVEDFLAAKDNFSAINAELSKKLTDKAFESITATGLDYFRTDASNKTATHISATEKTAHNKKFGAEEQAIRVISRCHYNPDSHDVTAYANRTVEARVPSIAINTGITSAAHKSAVRDVADKLAYDHQLLQQRNSAYRGPIVYNLLTSLHPKYIDNLPLVELQNKQRASAARILKGSHLYNAELVAKGELNSLIYVQNIPVNQHTYELSYSASDGATKEAAIMTDIALLATFNYHAAAFSPELRQSITAAYGTAHTNYLSFLSQRGNGLNYFKDSDYGDNTITTLKSLKTAWKATLTKPMAPAEDMPSLVAQTLFKMMANDAHQNKQFGMLSQALSVFIEPASLGGCKSANEREQAVAGRVGLLKGITGELEEVSLLNPLDDLSQLSAEKRAVVTAMQNYLAGTGTVAQIQEAVDKAFNEHNLQSAITAMSPEDQAGPSKVQATENEEDPGVISEWNTNVAESGYLDLLSQTNSAKLQAHKADLAKDFIELCANKVAETQGLRYH</sequence>